<proteinExistence type="predicted"/>
<dbReference type="PROSITE" id="PS50975">
    <property type="entry name" value="ATP_GRASP"/>
    <property type="match status" value="1"/>
</dbReference>
<evidence type="ECO:0000313" key="3">
    <source>
        <dbReference type="EMBL" id="EHQ24695.1"/>
    </source>
</evidence>
<evidence type="ECO:0000256" key="1">
    <source>
        <dbReference type="PROSITE-ProRule" id="PRU00409"/>
    </source>
</evidence>
<dbReference type="InterPro" id="IPR026455">
    <property type="entry name" value="GRASP_w_spasm"/>
</dbReference>
<evidence type="ECO:0000259" key="2">
    <source>
        <dbReference type="PROSITE" id="PS50975"/>
    </source>
</evidence>
<dbReference type="InterPro" id="IPR011761">
    <property type="entry name" value="ATP-grasp"/>
</dbReference>
<evidence type="ECO:0000313" key="4">
    <source>
        <dbReference type="Proteomes" id="UP000002774"/>
    </source>
</evidence>
<dbReference type="STRING" id="714943.Mucpa_0502"/>
<dbReference type="PANTHER" id="PTHR21621">
    <property type="entry name" value="RIBOSOMAL PROTEIN S6 MODIFICATION PROTEIN"/>
    <property type="match status" value="1"/>
</dbReference>
<reference evidence="3" key="1">
    <citation type="submission" date="2011-09" db="EMBL/GenBank/DDBJ databases">
        <title>The permanent draft genome of Mucilaginibacter paludis DSM 18603.</title>
        <authorList>
            <consortium name="US DOE Joint Genome Institute (JGI-PGF)"/>
            <person name="Lucas S."/>
            <person name="Han J."/>
            <person name="Lapidus A."/>
            <person name="Bruce D."/>
            <person name="Goodwin L."/>
            <person name="Pitluck S."/>
            <person name="Peters L."/>
            <person name="Kyrpides N."/>
            <person name="Mavromatis K."/>
            <person name="Ivanova N."/>
            <person name="Mikhailova N."/>
            <person name="Held B."/>
            <person name="Detter J.C."/>
            <person name="Tapia R."/>
            <person name="Han C."/>
            <person name="Land M."/>
            <person name="Hauser L."/>
            <person name="Markowitz V."/>
            <person name="Cheng J.-F."/>
            <person name="Hugenholtz P."/>
            <person name="Woyke T."/>
            <person name="Wu D."/>
            <person name="Tindall B."/>
            <person name="Brambilla E."/>
            <person name="Klenk H.-P."/>
            <person name="Eisen J.A."/>
        </authorList>
    </citation>
    <scope>NUCLEOTIDE SEQUENCE [LARGE SCALE GENOMIC DNA]</scope>
    <source>
        <strain evidence="3">DSM 18603</strain>
    </source>
</reference>
<dbReference type="eggNOG" id="COG0189">
    <property type="taxonomic scope" value="Bacteria"/>
</dbReference>
<dbReference type="GO" id="GO:0005524">
    <property type="term" value="F:ATP binding"/>
    <property type="evidence" value="ECO:0007669"/>
    <property type="project" value="UniProtKB-UniRule"/>
</dbReference>
<dbReference type="OrthoDB" id="583309at2"/>
<protein>
    <recommendedName>
        <fullName evidence="2">ATP-grasp domain-containing protein</fullName>
    </recommendedName>
</protein>
<keyword evidence="1" id="KW-0547">Nucleotide-binding</keyword>
<dbReference type="EMBL" id="CM001403">
    <property type="protein sequence ID" value="EHQ24695.1"/>
    <property type="molecule type" value="Genomic_DNA"/>
</dbReference>
<dbReference type="GO" id="GO:0018169">
    <property type="term" value="F:ribosomal S6-glutamic acid ligase activity"/>
    <property type="evidence" value="ECO:0007669"/>
    <property type="project" value="TreeGrafter"/>
</dbReference>
<dbReference type="RefSeq" id="WP_008504246.1">
    <property type="nucleotide sequence ID" value="NZ_CM001403.1"/>
</dbReference>
<sequence length="331" mass="38292">MILIISHHNSEFTTELIMDWIHYYGHECKRVNGLDILDKLTFNLKLTNGDGVKVETNSGIEAADIIWFRRWMVLRSLEDHMPVNSNFFLKDIAPLIKSEFDGVTRAFFFALKGKNWDDKPEFLREYPIKIKQLEIAQSVGLKIPNTIITNNKKDLQVFVKTNNIEEIIIKPVKDGTLIGSTEGCYVIYTAKVTKELSEIPELFFPSLFQEAISKIIEIRVFFHKDICYSMAIFSSYDEKTSVDFRNYNFAKPNRYVPYKLPDTVESKIRDFMEILNLKSGSLDILLNTKNEYVFLEVNPVGQFSMVSFPCNYYLERVVANSLISEQITPGN</sequence>
<keyword evidence="4" id="KW-1185">Reference proteome</keyword>
<accession>H1Y1N6</accession>
<keyword evidence="1" id="KW-0067">ATP-binding</keyword>
<dbReference type="AlphaFoldDB" id="H1Y1N6"/>
<name>H1Y1N6_9SPHI</name>
<dbReference type="HOGENOM" id="CLU_055286_0_0_10"/>
<feature type="domain" description="ATP-grasp" evidence="2">
    <location>
        <begin position="133"/>
        <end position="328"/>
    </location>
</feature>
<dbReference type="NCBIfam" id="TIGR04192">
    <property type="entry name" value="GRASP_w_spasm"/>
    <property type="match status" value="1"/>
</dbReference>
<dbReference type="GO" id="GO:0046872">
    <property type="term" value="F:metal ion binding"/>
    <property type="evidence" value="ECO:0007669"/>
    <property type="project" value="InterPro"/>
</dbReference>
<dbReference type="Proteomes" id="UP000002774">
    <property type="component" value="Chromosome"/>
</dbReference>
<dbReference type="GO" id="GO:0005737">
    <property type="term" value="C:cytoplasm"/>
    <property type="evidence" value="ECO:0007669"/>
    <property type="project" value="TreeGrafter"/>
</dbReference>
<dbReference type="SUPFAM" id="SSF56059">
    <property type="entry name" value="Glutathione synthetase ATP-binding domain-like"/>
    <property type="match status" value="1"/>
</dbReference>
<organism evidence="3 4">
    <name type="scientific">Mucilaginibacter paludis DSM 18603</name>
    <dbReference type="NCBI Taxonomy" id="714943"/>
    <lineage>
        <taxon>Bacteria</taxon>
        <taxon>Pseudomonadati</taxon>
        <taxon>Bacteroidota</taxon>
        <taxon>Sphingobacteriia</taxon>
        <taxon>Sphingobacteriales</taxon>
        <taxon>Sphingobacteriaceae</taxon>
        <taxon>Mucilaginibacter</taxon>
    </lineage>
</organism>
<dbReference type="Gene3D" id="3.30.470.20">
    <property type="entry name" value="ATP-grasp fold, B domain"/>
    <property type="match status" value="1"/>
</dbReference>
<gene>
    <name evidence="3" type="ORF">Mucpa_0502</name>
</gene>
<dbReference type="PANTHER" id="PTHR21621:SF0">
    <property type="entry name" value="BETA-CITRYLGLUTAMATE SYNTHASE B-RELATED"/>
    <property type="match status" value="1"/>
</dbReference>
<dbReference type="GO" id="GO:0009432">
    <property type="term" value="P:SOS response"/>
    <property type="evidence" value="ECO:0007669"/>
    <property type="project" value="TreeGrafter"/>
</dbReference>